<dbReference type="Proteomes" id="UP000070260">
    <property type="component" value="Plasmid pJFP838A"/>
</dbReference>
<evidence type="ECO:0000313" key="2">
    <source>
        <dbReference type="Proteomes" id="UP000070260"/>
    </source>
</evidence>
<geneLocation type="plasmid" evidence="1 2">
    <name>pJFP838A</name>
</geneLocation>
<keyword evidence="1" id="KW-0614">Plasmid</keyword>
<sequence>MRNRRKLLSNMIIADAKGFINEVNRDYKKNQEYLKKFREIASMFSRDKNK</sequence>
<evidence type="ECO:0000313" key="1">
    <source>
        <dbReference type="EMBL" id="AMN31395.1"/>
    </source>
</evidence>
<organism evidence="1 2">
    <name type="scientific">Clostridium perfringens</name>
    <dbReference type="NCBI Taxonomy" id="1502"/>
    <lineage>
        <taxon>Bacteria</taxon>
        <taxon>Bacillati</taxon>
        <taxon>Bacillota</taxon>
        <taxon>Clostridia</taxon>
        <taxon>Eubacteriales</taxon>
        <taxon>Clostridiaceae</taxon>
        <taxon>Clostridium</taxon>
    </lineage>
</organism>
<protein>
    <submittedName>
        <fullName evidence="1">Uncharacterized protein</fullName>
    </submittedName>
</protein>
<dbReference type="EMBL" id="CP013615">
    <property type="protein sequence ID" value="AMN31395.1"/>
    <property type="molecule type" value="Genomic_DNA"/>
</dbReference>
<proteinExistence type="predicted"/>
<gene>
    <name evidence="1" type="ORF">JFP838_pA0479</name>
</gene>
<accession>A0A140GS86</accession>
<dbReference type="AlphaFoldDB" id="A0A140GS86"/>
<dbReference type="RefSeq" id="WP_162485289.1">
    <property type="nucleotide sequence ID" value="NZ_CATNZX010000001.1"/>
</dbReference>
<name>A0A140GS86_CLOPF</name>
<reference evidence="1 2" key="1">
    <citation type="journal article" date="2016" name="PLoS ONE">
        <title>Plasmid Characterization and Chromosome Analysis of Two netF+ Clostridium perfringens Isolates Associated with Foal and Canine Necrotizing Enteritis.</title>
        <authorList>
            <person name="Mehdizadeh Gohari I."/>
            <person name="Kropinski A.M."/>
            <person name="Weese S.J."/>
            <person name="Parreira V.R."/>
            <person name="Whitehead A.E."/>
            <person name="Boerlin P."/>
            <person name="Prescott J.F."/>
        </authorList>
    </citation>
    <scope>NUCLEOTIDE SEQUENCE [LARGE SCALE GENOMIC DNA]</scope>
    <source>
        <strain evidence="1 2">JP838</strain>
        <plasmid evidence="2">Plasmid pJFP838A</plasmid>
    </source>
</reference>
<dbReference type="PATRIC" id="fig|1502.177.peg.3691"/>